<keyword evidence="2" id="KW-1185">Reference proteome</keyword>
<proteinExistence type="predicted"/>
<protein>
    <recommendedName>
        <fullName evidence="3">Capsid protein</fullName>
    </recommendedName>
</protein>
<evidence type="ECO:0008006" key="3">
    <source>
        <dbReference type="Google" id="ProtNLM"/>
    </source>
</evidence>
<organism evidence="1 2">
    <name type="scientific">Ruthenibacterium intestinale</name>
    <dbReference type="NCBI Taxonomy" id="3133163"/>
    <lineage>
        <taxon>Bacteria</taxon>
        <taxon>Bacillati</taxon>
        <taxon>Bacillota</taxon>
        <taxon>Clostridia</taxon>
        <taxon>Eubacteriales</taxon>
        <taxon>Oscillospiraceae</taxon>
        <taxon>Ruthenibacterium</taxon>
    </lineage>
</organism>
<evidence type="ECO:0000313" key="2">
    <source>
        <dbReference type="Proteomes" id="UP001477672"/>
    </source>
</evidence>
<sequence>MALLSITTPRGSLVQVESGNGTVTAELHWDASFGRRRTQDFNRVQSFIDSEVIRLMSPYTPIQTSMLIKSATLGTVIGSGKIKQIAPYAAWQYYRTNITRKYDPRRGAYWFERMKIDHGDYILKGAAEKAGAGYNV</sequence>
<accession>A0ABV1GIZ4</accession>
<gene>
    <name evidence="1" type="ORF">WMO24_15545</name>
</gene>
<comment type="caution">
    <text evidence="1">The sequence shown here is derived from an EMBL/GenBank/DDBJ whole genome shotgun (WGS) entry which is preliminary data.</text>
</comment>
<dbReference type="RefSeq" id="WP_349217305.1">
    <property type="nucleotide sequence ID" value="NZ_JBBMFA010000116.1"/>
</dbReference>
<evidence type="ECO:0000313" key="1">
    <source>
        <dbReference type="EMBL" id="MEQ2521831.1"/>
    </source>
</evidence>
<dbReference type="Proteomes" id="UP001477672">
    <property type="component" value="Unassembled WGS sequence"/>
</dbReference>
<dbReference type="EMBL" id="JBBMFA010000116">
    <property type="protein sequence ID" value="MEQ2521831.1"/>
    <property type="molecule type" value="Genomic_DNA"/>
</dbReference>
<name>A0ABV1GIZ4_9FIRM</name>
<reference evidence="1 2" key="1">
    <citation type="submission" date="2024-03" db="EMBL/GenBank/DDBJ databases">
        <title>Human intestinal bacterial collection.</title>
        <authorList>
            <person name="Pauvert C."/>
            <person name="Hitch T.C.A."/>
            <person name="Clavel T."/>
        </authorList>
    </citation>
    <scope>NUCLEOTIDE SEQUENCE [LARGE SCALE GENOMIC DNA]</scope>
    <source>
        <strain evidence="1 2">CLA-JM-H11</strain>
    </source>
</reference>